<comment type="caution">
    <text evidence="2">The sequence shown here is derived from an EMBL/GenBank/DDBJ whole genome shotgun (WGS) entry which is preliminary data.</text>
</comment>
<dbReference type="SUPFAM" id="SSF56784">
    <property type="entry name" value="HAD-like"/>
    <property type="match status" value="1"/>
</dbReference>
<dbReference type="Gene3D" id="3.40.50.1000">
    <property type="entry name" value="HAD superfamily/HAD-like"/>
    <property type="match status" value="1"/>
</dbReference>
<dbReference type="PANTHER" id="PTHR43434">
    <property type="entry name" value="PHOSPHOGLYCOLATE PHOSPHATASE"/>
    <property type="match status" value="1"/>
</dbReference>
<dbReference type="Proteomes" id="UP000620156">
    <property type="component" value="Unassembled WGS sequence"/>
</dbReference>
<dbReference type="AlphaFoldDB" id="A0A918EUC0"/>
<protein>
    <recommendedName>
        <fullName evidence="4">Serine/threonine protein kinase</fullName>
    </recommendedName>
</protein>
<organism evidence="2 3">
    <name type="scientific">Streptomyces ruber</name>
    <dbReference type="NCBI Taxonomy" id="83378"/>
    <lineage>
        <taxon>Bacteria</taxon>
        <taxon>Bacillati</taxon>
        <taxon>Actinomycetota</taxon>
        <taxon>Actinomycetes</taxon>
        <taxon>Kitasatosporales</taxon>
        <taxon>Streptomycetaceae</taxon>
        <taxon>Streptomyces</taxon>
    </lineage>
</organism>
<dbReference type="EMBL" id="BMQK01000008">
    <property type="protein sequence ID" value="GGQ66132.1"/>
    <property type="molecule type" value="Genomic_DNA"/>
</dbReference>
<name>A0A918EUC0_9ACTN</name>
<feature type="region of interest" description="Disordered" evidence="1">
    <location>
        <begin position="48"/>
        <end position="123"/>
    </location>
</feature>
<dbReference type="InterPro" id="IPR050155">
    <property type="entry name" value="HAD-like_hydrolase_sf"/>
</dbReference>
<feature type="compositionally biased region" description="Pro residues" evidence="1">
    <location>
        <begin position="52"/>
        <end position="98"/>
    </location>
</feature>
<reference evidence="2" key="2">
    <citation type="submission" date="2020-09" db="EMBL/GenBank/DDBJ databases">
        <authorList>
            <person name="Sun Q."/>
            <person name="Ohkuma M."/>
        </authorList>
    </citation>
    <scope>NUCLEOTIDE SEQUENCE</scope>
    <source>
        <strain evidence="2">JCM 3131</strain>
    </source>
</reference>
<dbReference type="PANTHER" id="PTHR43434:SF1">
    <property type="entry name" value="PHOSPHOGLYCOLATE PHOSPHATASE"/>
    <property type="match status" value="1"/>
</dbReference>
<evidence type="ECO:0000313" key="3">
    <source>
        <dbReference type="Proteomes" id="UP000620156"/>
    </source>
</evidence>
<evidence type="ECO:0000256" key="1">
    <source>
        <dbReference type="SAM" id="MobiDB-lite"/>
    </source>
</evidence>
<proteinExistence type="predicted"/>
<sequence length="1096" mass="115852">MERHGADGTDSTAGGAPGTGRLADLLARVRGEHPTSLELAELLWLAGQLPSPKTPPHPETPAAPGPPAREDPPGPATPPPATAPAPVPPPPPAEPPPADGRVPLHLTGGGATDDATAPYTSLLAPAPPMLSHPLPLQRALRPLKRRVPAPSGHELDEEATAHRIARLGAEPRWWLPVLRPAAERWLTLRLVHDSGPTMPVWRPLVRELRGALAQSGVFRTVVSHRLAADGTVRGWSGHESYADGRTVTLLVSDCMGPQWRGGPAGRRWYATLRRWAARMPVAVVQPLPERLWRTTALPAEPARVASPWPAAPNTVYEADGYATDTSAPGALVLPVLEPAAPWLANWSKLLTGVGPVPGSVALLPPQPPPDPVDDQGRADVDRLTAEELVLRFRSLASPEAFRLAGHLAVGRPELPVMRLVQAAVEAHPRPQHLAEVILSGMLTTEPGPPGTYAFRPGVRELLLRTLPRTAHSRTAGLLARVGALIDERAGLAAGEFAVAAPGNGGAAVRGEPFATVSEEGVRRLGGAPAGRAPEHGRDEPAGTLLTVTLDSPHAHPRAHRALGRLLPWLLALSGLDPDAYEPGGHDEGDAAYTALLASGASVPRLLEVLERELPPALRELDDPPGVRVALRRPVRTFPAEDVPVPDGTPAGVVVVLSPSLHRELEPADAARFRPVAGPSPDGPPRAWYLPLALPERGPETGFRDLVRGPFTAPSAALVRPPEPGRTAVVPVPSAGPSPVTYHEVDLTTHHSTHQLLLPSADRSTFVAAAELSWHVDDPVAFVRGGVTRVPGRLYEHLAREAARISRRHPLRWAGAAQRAIHQGLADWPVPGLAVTCAVRLSSGPAPRLERWDTSTSTTAASDALALVLADTESVLLGFQGTLAVVPSNRRSRMTKALATRLVELRHPDDALRGERLRRGGPAPVQDGHADPLDLLRALAQHRLAPELSGALDEIEQRNLGAAQPLAFSGPLVYALADRGLGVAVVTDHSARAVSAYLARRGLTGSVSGGVHGRSHVPLRLMPDPECLLRALDRLGTAADDAILVGSSVAEFTAASAIGLPFVGHAADRSAARQLREAGCRCVITSLEPLLRAVRPS</sequence>
<feature type="region of interest" description="Disordered" evidence="1">
    <location>
        <begin position="1"/>
        <end position="20"/>
    </location>
</feature>
<dbReference type="InterPro" id="IPR036412">
    <property type="entry name" value="HAD-like_sf"/>
</dbReference>
<dbReference type="NCBIfam" id="NF041121">
    <property type="entry name" value="SAV_2336_NTERM"/>
    <property type="match status" value="1"/>
</dbReference>
<dbReference type="InterPro" id="IPR023214">
    <property type="entry name" value="HAD_sf"/>
</dbReference>
<evidence type="ECO:0008006" key="4">
    <source>
        <dbReference type="Google" id="ProtNLM"/>
    </source>
</evidence>
<evidence type="ECO:0000313" key="2">
    <source>
        <dbReference type="EMBL" id="GGQ66132.1"/>
    </source>
</evidence>
<dbReference type="InterPro" id="IPR047738">
    <property type="entry name" value="SAV_2336-like_N"/>
</dbReference>
<accession>A0A918EUC0</accession>
<dbReference type="RefSeq" id="WP_189218212.1">
    <property type="nucleotide sequence ID" value="NZ_BMQK01000008.1"/>
</dbReference>
<dbReference type="GO" id="GO:0005829">
    <property type="term" value="C:cytosol"/>
    <property type="evidence" value="ECO:0007669"/>
    <property type="project" value="TreeGrafter"/>
</dbReference>
<gene>
    <name evidence="2" type="ORF">GCM10010145_40080</name>
</gene>
<dbReference type="CDD" id="cd01427">
    <property type="entry name" value="HAD_like"/>
    <property type="match status" value="1"/>
</dbReference>
<dbReference type="GO" id="GO:0008967">
    <property type="term" value="F:phosphoglycolate phosphatase activity"/>
    <property type="evidence" value="ECO:0007669"/>
    <property type="project" value="TreeGrafter"/>
</dbReference>
<reference evidence="2" key="1">
    <citation type="journal article" date="2014" name="Int. J. Syst. Evol. Microbiol.">
        <title>Complete genome sequence of Corynebacterium casei LMG S-19264T (=DSM 44701T), isolated from a smear-ripened cheese.</title>
        <authorList>
            <consortium name="US DOE Joint Genome Institute (JGI-PGF)"/>
            <person name="Walter F."/>
            <person name="Albersmeier A."/>
            <person name="Kalinowski J."/>
            <person name="Ruckert C."/>
        </authorList>
    </citation>
    <scope>NUCLEOTIDE SEQUENCE</scope>
    <source>
        <strain evidence="2">JCM 3131</strain>
    </source>
</reference>
<keyword evidence="3" id="KW-1185">Reference proteome</keyword>
<dbReference type="GO" id="GO:0006281">
    <property type="term" value="P:DNA repair"/>
    <property type="evidence" value="ECO:0007669"/>
    <property type="project" value="TreeGrafter"/>
</dbReference>